<dbReference type="InParanoid" id="A0A3B3H459"/>
<evidence type="ECO:0000313" key="3">
    <source>
        <dbReference type="Ensembl" id="ENSORLP00000026714.1"/>
    </source>
</evidence>
<dbReference type="SUPFAM" id="SSF53098">
    <property type="entry name" value="Ribonuclease H-like"/>
    <property type="match status" value="1"/>
</dbReference>
<dbReference type="AlphaFoldDB" id="A0A3B3H459"/>
<dbReference type="Pfam" id="PF00665">
    <property type="entry name" value="rve"/>
    <property type="match status" value="1"/>
</dbReference>
<dbReference type="InterPro" id="IPR001584">
    <property type="entry name" value="Integrase_cat-core"/>
</dbReference>
<dbReference type="PANTHER" id="PTHR37984:SF15">
    <property type="entry name" value="INTEGRASE CATALYTIC DOMAIN-CONTAINING PROTEIN"/>
    <property type="match status" value="1"/>
</dbReference>
<dbReference type="InterPro" id="IPR036397">
    <property type="entry name" value="RNaseH_sf"/>
</dbReference>
<dbReference type="PROSITE" id="PS50994">
    <property type="entry name" value="INTEGRASE"/>
    <property type="match status" value="1"/>
</dbReference>
<accession>A0A3B3H459</accession>
<dbReference type="InterPro" id="IPR050951">
    <property type="entry name" value="Retrovirus_Pol_polyprotein"/>
</dbReference>
<dbReference type="PANTHER" id="PTHR37984">
    <property type="entry name" value="PROTEIN CBG26694"/>
    <property type="match status" value="1"/>
</dbReference>
<protein>
    <recommendedName>
        <fullName evidence="2">Integrase catalytic domain-containing protein</fullName>
    </recommendedName>
</protein>
<dbReference type="Ensembl" id="ENSORLT00000038517.1">
    <property type="protein sequence ID" value="ENSORLP00000026714.1"/>
    <property type="gene ID" value="ENSORLG00000028198.1"/>
</dbReference>
<dbReference type="Proteomes" id="UP000001038">
    <property type="component" value="Chromosome 24"/>
</dbReference>
<dbReference type="FunFam" id="3.30.420.10:FF:000032">
    <property type="entry name" value="Retrovirus-related Pol polyprotein from transposon 297-like Protein"/>
    <property type="match status" value="1"/>
</dbReference>
<sequence>MLKDIRQWCEQCRACQTRRSPVPKAKAPMGGSPVCRPLQRVAAHILELPLTSRGHRYVLVVEDYFTKFVNVYALPNQTAETVARCLFEDYVLVHGVPEVLHSDQGRQFEAEVIQNLCRLLGIAKTRTAAYNPKSDGMVERHNRTLIDQLAKMLLSHGGEWDDHLKSVAFAYNTSKHTSTRFTPFYLMHGREARIPAEVLIPSGVGGIGSAATLPLYASSLVEQLEIAFSAARVNAAEAQEKQKLYHDENSHHKGFTEGALVWLNNPTEGRTKLAPHWKGPYRVDRVLASGAEATLTYRIVNPLDMSERAQVVHHDRLKRYTLPLPASSPNDSMSTPPSSSPSAGTSLDPQIMVIHPNRVRGMRLGQPLHTPAVAEWCVLQHVFRTLLGCNNTGLCHSEIFVGVVRRLSYVVVFSFLERFC</sequence>
<reference evidence="3 4" key="1">
    <citation type="journal article" date="2007" name="Nature">
        <title>The medaka draft genome and insights into vertebrate genome evolution.</title>
        <authorList>
            <person name="Kasahara M."/>
            <person name="Naruse K."/>
            <person name="Sasaki S."/>
            <person name="Nakatani Y."/>
            <person name="Qu W."/>
            <person name="Ahsan B."/>
            <person name="Yamada T."/>
            <person name="Nagayasu Y."/>
            <person name="Doi K."/>
            <person name="Kasai Y."/>
            <person name="Jindo T."/>
            <person name="Kobayashi D."/>
            <person name="Shimada A."/>
            <person name="Toyoda A."/>
            <person name="Kuroki Y."/>
            <person name="Fujiyama A."/>
            <person name="Sasaki T."/>
            <person name="Shimizu A."/>
            <person name="Asakawa S."/>
            <person name="Shimizu N."/>
            <person name="Hashimoto S."/>
            <person name="Yang J."/>
            <person name="Lee Y."/>
            <person name="Matsushima K."/>
            <person name="Sugano S."/>
            <person name="Sakaizumi M."/>
            <person name="Narita T."/>
            <person name="Ohishi K."/>
            <person name="Haga S."/>
            <person name="Ohta F."/>
            <person name="Nomoto H."/>
            <person name="Nogata K."/>
            <person name="Morishita T."/>
            <person name="Endo T."/>
            <person name="Shin-I T."/>
            <person name="Takeda H."/>
            <person name="Morishita S."/>
            <person name="Kohara Y."/>
        </authorList>
    </citation>
    <scope>NUCLEOTIDE SEQUENCE [LARGE SCALE GENOMIC DNA]</scope>
    <source>
        <strain evidence="3 4">Hd-rR</strain>
    </source>
</reference>
<reference evidence="3" key="2">
    <citation type="submission" date="2025-08" db="UniProtKB">
        <authorList>
            <consortium name="Ensembl"/>
        </authorList>
    </citation>
    <scope>IDENTIFICATION</scope>
    <source>
        <strain evidence="3">Hd-rR</strain>
    </source>
</reference>
<dbReference type="STRING" id="8090.ENSORLP00000026714"/>
<organism evidence="3 4">
    <name type="scientific">Oryzias latipes</name>
    <name type="common">Japanese rice fish</name>
    <name type="synonym">Japanese killifish</name>
    <dbReference type="NCBI Taxonomy" id="8090"/>
    <lineage>
        <taxon>Eukaryota</taxon>
        <taxon>Metazoa</taxon>
        <taxon>Chordata</taxon>
        <taxon>Craniata</taxon>
        <taxon>Vertebrata</taxon>
        <taxon>Euteleostomi</taxon>
        <taxon>Actinopterygii</taxon>
        <taxon>Neopterygii</taxon>
        <taxon>Teleostei</taxon>
        <taxon>Neoteleostei</taxon>
        <taxon>Acanthomorphata</taxon>
        <taxon>Ovalentaria</taxon>
        <taxon>Atherinomorphae</taxon>
        <taxon>Beloniformes</taxon>
        <taxon>Adrianichthyidae</taxon>
        <taxon>Oryziinae</taxon>
        <taxon>Oryzias</taxon>
    </lineage>
</organism>
<dbReference type="GO" id="GO:0015074">
    <property type="term" value="P:DNA integration"/>
    <property type="evidence" value="ECO:0007669"/>
    <property type="project" value="InterPro"/>
</dbReference>
<feature type="compositionally biased region" description="Low complexity" evidence="1">
    <location>
        <begin position="327"/>
        <end position="342"/>
    </location>
</feature>
<feature type="domain" description="Integrase catalytic" evidence="2">
    <location>
        <begin position="33"/>
        <end position="191"/>
    </location>
</feature>
<dbReference type="GeneTree" id="ENSGT01000000214408"/>
<evidence type="ECO:0000256" key="1">
    <source>
        <dbReference type="SAM" id="MobiDB-lite"/>
    </source>
</evidence>
<reference evidence="3" key="3">
    <citation type="submission" date="2025-09" db="UniProtKB">
        <authorList>
            <consortium name="Ensembl"/>
        </authorList>
    </citation>
    <scope>IDENTIFICATION</scope>
    <source>
        <strain evidence="3">Hd-rR</strain>
    </source>
</reference>
<evidence type="ECO:0000313" key="4">
    <source>
        <dbReference type="Proteomes" id="UP000001038"/>
    </source>
</evidence>
<dbReference type="GO" id="GO:0003676">
    <property type="term" value="F:nucleic acid binding"/>
    <property type="evidence" value="ECO:0007669"/>
    <property type="project" value="InterPro"/>
</dbReference>
<proteinExistence type="predicted"/>
<dbReference type="Bgee" id="ENSORLG00000028198">
    <property type="expression patterns" value="Expressed in blastula and 1 other cell type or tissue"/>
</dbReference>
<keyword evidence="4" id="KW-1185">Reference proteome</keyword>
<evidence type="ECO:0000259" key="2">
    <source>
        <dbReference type="PROSITE" id="PS50994"/>
    </source>
</evidence>
<dbReference type="Gene3D" id="3.30.420.10">
    <property type="entry name" value="Ribonuclease H-like superfamily/Ribonuclease H"/>
    <property type="match status" value="1"/>
</dbReference>
<feature type="region of interest" description="Disordered" evidence="1">
    <location>
        <begin position="322"/>
        <end position="348"/>
    </location>
</feature>
<name>A0A3B3H459_ORYLA</name>
<dbReference type="InterPro" id="IPR012337">
    <property type="entry name" value="RNaseH-like_sf"/>
</dbReference>